<name>A1CPY4_ASPCL</name>
<dbReference type="Proteomes" id="UP000006701">
    <property type="component" value="Unassembled WGS sequence"/>
</dbReference>
<proteinExistence type="predicted"/>
<dbReference type="HOGENOM" id="CLU_2319882_0_0_1"/>
<dbReference type="EMBL" id="DS027059">
    <property type="protein sequence ID" value="EAW07705.1"/>
    <property type="molecule type" value="Genomic_DNA"/>
</dbReference>
<gene>
    <name evidence="2" type="ORF">ACLA_024200</name>
</gene>
<feature type="compositionally biased region" description="Basic and acidic residues" evidence="1">
    <location>
        <begin position="8"/>
        <end position="20"/>
    </location>
</feature>
<evidence type="ECO:0000256" key="1">
    <source>
        <dbReference type="SAM" id="MobiDB-lite"/>
    </source>
</evidence>
<sequence>MDGLSWTVDHRHPQASGIEDKPASTTAIIYHAVSPNPTSQSVCQAPSDPRVVPGFNVNGARLSGDPYNPYGLCFLGASGETSTAHRGPWILDSWDRDTE</sequence>
<organism evidence="2 3">
    <name type="scientific">Aspergillus clavatus (strain ATCC 1007 / CBS 513.65 / DSM 816 / NCTC 3887 / NRRL 1 / QM 1276 / 107)</name>
    <dbReference type="NCBI Taxonomy" id="344612"/>
    <lineage>
        <taxon>Eukaryota</taxon>
        <taxon>Fungi</taxon>
        <taxon>Dikarya</taxon>
        <taxon>Ascomycota</taxon>
        <taxon>Pezizomycotina</taxon>
        <taxon>Eurotiomycetes</taxon>
        <taxon>Eurotiomycetidae</taxon>
        <taxon>Eurotiales</taxon>
        <taxon>Aspergillaceae</taxon>
        <taxon>Aspergillus</taxon>
        <taxon>Aspergillus subgen. Fumigati</taxon>
    </lineage>
</organism>
<dbReference type="RefSeq" id="XP_001269131.1">
    <property type="nucleotide sequence ID" value="XM_001269130.1"/>
</dbReference>
<protein>
    <submittedName>
        <fullName evidence="2">Uncharacterized protein</fullName>
    </submittedName>
</protein>
<evidence type="ECO:0000313" key="2">
    <source>
        <dbReference type="EMBL" id="EAW07705.1"/>
    </source>
</evidence>
<accession>A1CPY4</accession>
<dbReference type="KEGG" id="act:ACLA_024200"/>
<dbReference type="AlphaFoldDB" id="A1CPY4"/>
<dbReference type="VEuPathDB" id="FungiDB:ACLA_024200"/>
<keyword evidence="3" id="KW-1185">Reference proteome</keyword>
<dbReference type="GeneID" id="4702008"/>
<reference evidence="2 3" key="1">
    <citation type="journal article" date="2008" name="PLoS Genet.">
        <title>Genomic islands in the pathogenic filamentous fungus Aspergillus fumigatus.</title>
        <authorList>
            <person name="Fedorova N.D."/>
            <person name="Khaldi N."/>
            <person name="Joardar V.S."/>
            <person name="Maiti R."/>
            <person name="Amedeo P."/>
            <person name="Anderson M.J."/>
            <person name="Crabtree J."/>
            <person name="Silva J.C."/>
            <person name="Badger J.H."/>
            <person name="Albarraq A."/>
            <person name="Angiuoli S."/>
            <person name="Bussey H."/>
            <person name="Bowyer P."/>
            <person name="Cotty P.J."/>
            <person name="Dyer P.S."/>
            <person name="Egan A."/>
            <person name="Galens K."/>
            <person name="Fraser-Liggett C.M."/>
            <person name="Haas B.J."/>
            <person name="Inman J.M."/>
            <person name="Kent R."/>
            <person name="Lemieux S."/>
            <person name="Malavazi I."/>
            <person name="Orvis J."/>
            <person name="Roemer T."/>
            <person name="Ronning C.M."/>
            <person name="Sundaram J.P."/>
            <person name="Sutton G."/>
            <person name="Turner G."/>
            <person name="Venter J.C."/>
            <person name="White O.R."/>
            <person name="Whitty B.R."/>
            <person name="Youngman P."/>
            <person name="Wolfe K.H."/>
            <person name="Goldman G.H."/>
            <person name="Wortman J.R."/>
            <person name="Jiang B."/>
            <person name="Denning D.W."/>
            <person name="Nierman W.C."/>
        </authorList>
    </citation>
    <scope>NUCLEOTIDE SEQUENCE [LARGE SCALE GENOMIC DNA]</scope>
    <source>
        <strain evidence="3">ATCC 1007 / CBS 513.65 / DSM 816 / NCTC 3887 / NRRL 1</strain>
    </source>
</reference>
<feature type="region of interest" description="Disordered" evidence="1">
    <location>
        <begin position="1"/>
        <end position="20"/>
    </location>
</feature>
<evidence type="ECO:0000313" key="3">
    <source>
        <dbReference type="Proteomes" id="UP000006701"/>
    </source>
</evidence>